<evidence type="ECO:0000256" key="2">
    <source>
        <dbReference type="ARBA" id="ARBA00023136"/>
    </source>
</evidence>
<keyword evidence="7" id="KW-1185">Reference proteome</keyword>
<organism evidence="6 7">
    <name type="scientific">Candidatus Nitrospira allomarina</name>
    <dbReference type="NCBI Taxonomy" id="3020900"/>
    <lineage>
        <taxon>Bacteria</taxon>
        <taxon>Pseudomonadati</taxon>
        <taxon>Nitrospirota</taxon>
        <taxon>Nitrospiria</taxon>
        <taxon>Nitrospirales</taxon>
        <taxon>Nitrospiraceae</taxon>
        <taxon>Nitrospira</taxon>
    </lineage>
</organism>
<evidence type="ECO:0000313" key="7">
    <source>
        <dbReference type="Proteomes" id="UP001302719"/>
    </source>
</evidence>
<evidence type="ECO:0000259" key="5">
    <source>
        <dbReference type="Pfam" id="PF01103"/>
    </source>
</evidence>
<evidence type="ECO:0000256" key="4">
    <source>
        <dbReference type="SAM" id="SignalP"/>
    </source>
</evidence>
<dbReference type="InterPro" id="IPR000184">
    <property type="entry name" value="Bac_surfAg_D15"/>
</dbReference>
<keyword evidence="2 3" id="KW-0472">Membrane</keyword>
<evidence type="ECO:0000256" key="3">
    <source>
        <dbReference type="SAM" id="Phobius"/>
    </source>
</evidence>
<name>A0AA96GF04_9BACT</name>
<keyword evidence="4" id="KW-0732">Signal</keyword>
<dbReference type="Pfam" id="PF01103">
    <property type="entry name" value="Omp85"/>
    <property type="match status" value="1"/>
</dbReference>
<keyword evidence="3" id="KW-0812">Transmembrane</keyword>
<evidence type="ECO:0000256" key="1">
    <source>
        <dbReference type="ARBA" id="ARBA00004370"/>
    </source>
</evidence>
<comment type="subcellular location">
    <subcellularLocation>
        <location evidence="1">Membrane</location>
    </subcellularLocation>
</comment>
<dbReference type="RefSeq" id="WP_312642011.1">
    <property type="nucleotide sequence ID" value="NZ_CP116967.1"/>
</dbReference>
<reference evidence="6 7" key="1">
    <citation type="submission" date="2023-01" db="EMBL/GenBank/DDBJ databases">
        <title>Cultivation and genomic characterization of new, ubiquitous marine nitrite-oxidizing bacteria from the Nitrospirales.</title>
        <authorList>
            <person name="Mueller A.J."/>
            <person name="Daebeler A."/>
            <person name="Herbold C.W."/>
            <person name="Kirkegaard R.H."/>
            <person name="Daims H."/>
        </authorList>
    </citation>
    <scope>NUCLEOTIDE SEQUENCE [LARGE SCALE GENOMIC DNA]</scope>
    <source>
        <strain evidence="6 7">VA</strain>
    </source>
</reference>
<dbReference type="KEGG" id="nall:PP769_16150"/>
<dbReference type="GO" id="GO:0019867">
    <property type="term" value="C:outer membrane"/>
    <property type="evidence" value="ECO:0007669"/>
    <property type="project" value="InterPro"/>
</dbReference>
<dbReference type="EMBL" id="CP116967">
    <property type="protein sequence ID" value="WNM57484.1"/>
    <property type="molecule type" value="Genomic_DNA"/>
</dbReference>
<evidence type="ECO:0000313" key="6">
    <source>
        <dbReference type="EMBL" id="WNM57484.1"/>
    </source>
</evidence>
<accession>A0AA96GF04</accession>
<keyword evidence="3" id="KW-1133">Transmembrane helix</keyword>
<gene>
    <name evidence="6" type="ORF">PP769_16150</name>
</gene>
<dbReference type="AlphaFoldDB" id="A0AA96GF04"/>
<feature type="signal peptide" evidence="4">
    <location>
        <begin position="1"/>
        <end position="30"/>
    </location>
</feature>
<proteinExistence type="predicted"/>
<dbReference type="Gene3D" id="2.40.160.50">
    <property type="entry name" value="membrane protein fhac: a member of the omp85/tpsb transporter family"/>
    <property type="match status" value="1"/>
</dbReference>
<dbReference type="Proteomes" id="UP001302719">
    <property type="component" value="Chromosome"/>
</dbReference>
<feature type="domain" description="Bacterial surface antigen (D15)" evidence="5">
    <location>
        <begin position="263"/>
        <end position="446"/>
    </location>
</feature>
<feature type="transmembrane region" description="Helical" evidence="3">
    <location>
        <begin position="90"/>
        <end position="115"/>
    </location>
</feature>
<protein>
    <submittedName>
        <fullName evidence="6">BamA/TamA family outer membrane protein</fullName>
    </submittedName>
</protein>
<sequence length="461" mass="51675">MMNCRRIRCVSFYISWVLPMLLLFAPPVVAENSVPASASAEKEVAYDPYRGMDQNGRIPRIDKAALVTKPERWRYIPEGRLKPGGFFERFLVSSFLLPFFFANSAVGAGLGVAITDIDFRAQRRREFLGAFLSHTTEGQQSYVLRWRRWLKHLEVPTGGVLQEERSFVSAGGGYRKTLTSRFFGIGPSTRESQETSYTDQVAFLELGLSKSLEGSFEDVVLELNVRGEHHWLSRGRVGGAGQTDSEFPGLFGEADPYGLGWVGGAIRWDTRDSQRNPYRGTVLGGRVDAALLQSDWNRGAIYQLFGDQLIPVPGLFHDGGGEDEEHPPTDTIALHLESQLSSGDLPFFARPTLGGSRVLRGYIAGRWRDNAAWAAATEYRVWVLPRGFPIWRYLRIERLGLALFYEVGGVAKNGFEFFQERVRQSYGVSARFTLERAAIFRADFGFSEDGMNFTAAFGLPF</sequence>
<feature type="chain" id="PRO_5041692548" evidence="4">
    <location>
        <begin position="31"/>
        <end position="461"/>
    </location>
</feature>